<proteinExistence type="predicted"/>
<evidence type="ECO:0000313" key="3">
    <source>
        <dbReference type="Proteomes" id="UP001322664"/>
    </source>
</evidence>
<protein>
    <submittedName>
        <fullName evidence="2">DUF3267 domain-containing protein</fullName>
    </submittedName>
</protein>
<dbReference type="EMBL" id="CP137624">
    <property type="protein sequence ID" value="WPK13939.1"/>
    <property type="molecule type" value="Genomic_DNA"/>
</dbReference>
<evidence type="ECO:0000313" key="2">
    <source>
        <dbReference type="EMBL" id="WPK13939.1"/>
    </source>
</evidence>
<dbReference type="RefSeq" id="WP_319838341.1">
    <property type="nucleotide sequence ID" value="NZ_CP137624.1"/>
</dbReference>
<reference evidence="2 3" key="1">
    <citation type="submission" date="2023-09" db="EMBL/GenBank/DDBJ databases">
        <authorList>
            <person name="Page C.A."/>
            <person name="Perez-Diaz I.M."/>
        </authorList>
    </citation>
    <scope>NUCLEOTIDE SEQUENCE [LARGE SCALE GENOMIC DNA]</scope>
    <source>
        <strain evidence="2 3">Ll15</strain>
    </source>
</reference>
<keyword evidence="1" id="KW-1133">Transmembrane helix</keyword>
<dbReference type="Proteomes" id="UP001322664">
    <property type="component" value="Chromosome"/>
</dbReference>
<name>A0ABZ0S3L3_9BACI</name>
<gene>
    <name evidence="2" type="ORF">R6U77_04990</name>
</gene>
<evidence type="ECO:0000256" key="1">
    <source>
        <dbReference type="SAM" id="Phobius"/>
    </source>
</evidence>
<keyword evidence="1" id="KW-0472">Membrane</keyword>
<dbReference type="Pfam" id="PF11667">
    <property type="entry name" value="DUF3267"/>
    <property type="match status" value="1"/>
</dbReference>
<feature type="transmembrane region" description="Helical" evidence="1">
    <location>
        <begin position="131"/>
        <end position="149"/>
    </location>
</feature>
<accession>A0ABZ0S3L3</accession>
<sequence>MQQPKIVELNMPKIAKLNIWLTIILVITFTIVYKIMYGQTNFSFLTMLVVAVLYIIFIVLHEAFHLIGFMMFGGAKFKELDYGINLKLGIAYATTVKPLTNSAMKKALLLPFWTTGVFPTILGFYIESFAFVLTGALLIAGAVGDFAMYKELRKFPNNVLVKDDPQLPKLYIVENSFYE</sequence>
<feature type="transmembrane region" description="Helical" evidence="1">
    <location>
        <begin position="17"/>
        <end position="36"/>
    </location>
</feature>
<feature type="transmembrane region" description="Helical" evidence="1">
    <location>
        <begin position="42"/>
        <end position="61"/>
    </location>
</feature>
<keyword evidence="1" id="KW-0812">Transmembrane</keyword>
<organism evidence="2 3">
    <name type="scientific">Lysinibacillus louembei</name>
    <dbReference type="NCBI Taxonomy" id="1470088"/>
    <lineage>
        <taxon>Bacteria</taxon>
        <taxon>Bacillati</taxon>
        <taxon>Bacillota</taxon>
        <taxon>Bacilli</taxon>
        <taxon>Bacillales</taxon>
        <taxon>Bacillaceae</taxon>
        <taxon>Lysinibacillus</taxon>
    </lineage>
</organism>
<dbReference type="InterPro" id="IPR021683">
    <property type="entry name" value="DUF3267"/>
</dbReference>
<keyword evidence="3" id="KW-1185">Reference proteome</keyword>